<evidence type="ECO:0000313" key="3">
    <source>
        <dbReference type="Proteomes" id="UP001144323"/>
    </source>
</evidence>
<evidence type="ECO:0000259" key="1">
    <source>
        <dbReference type="Pfam" id="PF13817"/>
    </source>
</evidence>
<feature type="domain" description="Transposase IS66 C-terminal" evidence="1">
    <location>
        <begin position="25"/>
        <end position="63"/>
    </location>
</feature>
<dbReference type="Pfam" id="PF13817">
    <property type="entry name" value="DDE_Tnp_IS66_C"/>
    <property type="match status" value="1"/>
</dbReference>
<dbReference type="AlphaFoldDB" id="A0A9W6GYW2"/>
<dbReference type="Proteomes" id="UP001144323">
    <property type="component" value="Unassembled WGS sequence"/>
</dbReference>
<organism evidence="2 3">
    <name type="scientific">Methylocystis echinoides</name>
    <dbReference type="NCBI Taxonomy" id="29468"/>
    <lineage>
        <taxon>Bacteria</taxon>
        <taxon>Pseudomonadati</taxon>
        <taxon>Pseudomonadota</taxon>
        <taxon>Alphaproteobacteria</taxon>
        <taxon>Hyphomicrobiales</taxon>
        <taxon>Methylocystaceae</taxon>
        <taxon>Methylocystis</taxon>
    </lineage>
</organism>
<reference evidence="2" key="1">
    <citation type="journal article" date="2023" name="Int. J. Syst. Evol. Microbiol.">
        <title>Methylocystis iwaonis sp. nov., a type II methane-oxidizing bacterium from surface soil of a rice paddy field in Japan, and emended description of the genus Methylocystis (ex Whittenbury et al. 1970) Bowman et al. 1993.</title>
        <authorList>
            <person name="Kaise H."/>
            <person name="Sawadogo J.B."/>
            <person name="Alam M.S."/>
            <person name="Ueno C."/>
            <person name="Dianou D."/>
            <person name="Shinjo R."/>
            <person name="Asakawa S."/>
        </authorList>
    </citation>
    <scope>NUCLEOTIDE SEQUENCE</scope>
    <source>
        <strain evidence="2">LMG27198</strain>
    </source>
</reference>
<evidence type="ECO:0000313" key="2">
    <source>
        <dbReference type="EMBL" id="GLI95434.1"/>
    </source>
</evidence>
<name>A0A9W6GYW2_9HYPH</name>
<protein>
    <recommendedName>
        <fullName evidence="1">Transposase IS66 C-terminal domain-containing protein</fullName>
    </recommendedName>
</protein>
<gene>
    <name evidence="2" type="ORF">LMG27198_44260</name>
</gene>
<comment type="caution">
    <text evidence="2">The sequence shown here is derived from an EMBL/GenBank/DDBJ whole genome shotgun (WGS) entry which is preliminary data.</text>
</comment>
<dbReference type="EMBL" id="BSEC01000003">
    <property type="protein sequence ID" value="GLI95434.1"/>
    <property type="molecule type" value="Genomic_DNA"/>
</dbReference>
<sequence>MTITRKNALFAGSEAGGDTWATIASLLATARLNDVDPNAWLTLTLERIAAGWPSKDIDALMPWNFASP</sequence>
<dbReference type="InterPro" id="IPR039552">
    <property type="entry name" value="IS66_C"/>
</dbReference>
<accession>A0A9W6GYW2</accession>
<keyword evidence="3" id="KW-1185">Reference proteome</keyword>
<proteinExistence type="predicted"/>